<keyword evidence="5 6" id="KW-0472">Membrane</keyword>
<name>A0A7I8VHR5_9ANNE</name>
<feature type="transmembrane region" description="Helical" evidence="6">
    <location>
        <begin position="287"/>
        <end position="307"/>
    </location>
</feature>
<dbReference type="Gene3D" id="1.20.1250.20">
    <property type="entry name" value="MFS general substrate transporter like domains"/>
    <property type="match status" value="1"/>
</dbReference>
<evidence type="ECO:0000256" key="6">
    <source>
        <dbReference type="SAM" id="Phobius"/>
    </source>
</evidence>
<evidence type="ECO:0000313" key="8">
    <source>
        <dbReference type="Proteomes" id="UP000549394"/>
    </source>
</evidence>
<evidence type="ECO:0000256" key="3">
    <source>
        <dbReference type="ARBA" id="ARBA00022692"/>
    </source>
</evidence>
<dbReference type="PANTHER" id="PTHR19444:SF13">
    <property type="entry name" value="PROTEIN UNC-93 HOMOLOG A"/>
    <property type="match status" value="1"/>
</dbReference>
<evidence type="ECO:0000313" key="7">
    <source>
        <dbReference type="EMBL" id="CAD5114808.1"/>
    </source>
</evidence>
<gene>
    <name evidence="7" type="ORF">DGYR_LOCUS3620</name>
</gene>
<dbReference type="PANTHER" id="PTHR19444">
    <property type="entry name" value="UNC-93 RELATED"/>
    <property type="match status" value="1"/>
</dbReference>
<accession>A0A7I8VHR5</accession>
<feature type="transmembrane region" description="Helical" evidence="6">
    <location>
        <begin position="377"/>
        <end position="399"/>
    </location>
</feature>
<dbReference type="OrthoDB" id="78663at2759"/>
<comment type="subcellular location">
    <subcellularLocation>
        <location evidence="1">Membrane</location>
        <topology evidence="1">Multi-pass membrane protein</topology>
    </subcellularLocation>
</comment>
<keyword evidence="4 6" id="KW-1133">Transmembrane helix</keyword>
<evidence type="ECO:0000256" key="5">
    <source>
        <dbReference type="ARBA" id="ARBA00023136"/>
    </source>
</evidence>
<proteinExistence type="inferred from homology"/>
<reference evidence="7 8" key="1">
    <citation type="submission" date="2020-08" db="EMBL/GenBank/DDBJ databases">
        <authorList>
            <person name="Hejnol A."/>
        </authorList>
    </citation>
    <scope>NUCLEOTIDE SEQUENCE [LARGE SCALE GENOMIC DNA]</scope>
</reference>
<dbReference type="InterPro" id="IPR051951">
    <property type="entry name" value="UNC-93_regulatory"/>
</dbReference>
<evidence type="ECO:0000256" key="1">
    <source>
        <dbReference type="ARBA" id="ARBA00004141"/>
    </source>
</evidence>
<sequence length="417" mass="46492">MGTTNQSILYGALVLSCLLLPKLMIRLLKHKRVMGFAFIGYILWMGANGVGVWGTMVPASVIVGIVAAPLWTAQCSYFTKVAGKYCKLVNCTEEAAVSVFFGIFFCFFQTASILGSIISSTVLRPRTEGGDKPPTPEALAYCGYRDCPYQQGNVTNPNLEKPKSSVIWTMVGIYMGVAFCAVIIILSPLVDPLQRELEDEKKPLKEEAFSLFIGTVRHLKHKKQLLLIPITMYSGLEQAFFSAEWNNSFITCTIGIWKVGLATLPFGVVNAICSFSSGRLVKYIGRWPFFLIGFLIDFGILIALTRWRPDPGKEYLFYIISGLWGLTDGIWQTQINALYGCAFKDSEAAFSNYRMWESLGSIIAFAYSKYICTNAKIYVQISVLCVGIIGYSIVEIMLYKNKRLTKTTTVEPDQNED</sequence>
<comment type="similarity">
    <text evidence="2">Belongs to the unc-93 family.</text>
</comment>
<feature type="transmembrane region" description="Helical" evidence="6">
    <location>
        <begin position="225"/>
        <end position="243"/>
    </location>
</feature>
<dbReference type="InterPro" id="IPR036259">
    <property type="entry name" value="MFS_trans_sf"/>
</dbReference>
<dbReference type="SUPFAM" id="SSF103473">
    <property type="entry name" value="MFS general substrate transporter"/>
    <property type="match status" value="1"/>
</dbReference>
<feature type="transmembrane region" description="Helical" evidence="6">
    <location>
        <begin position="95"/>
        <end position="118"/>
    </location>
</feature>
<keyword evidence="8" id="KW-1185">Reference proteome</keyword>
<dbReference type="EMBL" id="CAJFCJ010000005">
    <property type="protein sequence ID" value="CAD5114808.1"/>
    <property type="molecule type" value="Genomic_DNA"/>
</dbReference>
<dbReference type="Proteomes" id="UP000549394">
    <property type="component" value="Unassembled WGS sequence"/>
</dbReference>
<keyword evidence="3 6" id="KW-0812">Transmembrane</keyword>
<evidence type="ECO:0000256" key="2">
    <source>
        <dbReference type="ARBA" id="ARBA00009172"/>
    </source>
</evidence>
<feature type="transmembrane region" description="Helical" evidence="6">
    <location>
        <begin position="255"/>
        <end position="275"/>
    </location>
</feature>
<feature type="transmembrane region" description="Helical" evidence="6">
    <location>
        <begin position="6"/>
        <end position="24"/>
    </location>
</feature>
<comment type="caution">
    <text evidence="7">The sequence shown here is derived from an EMBL/GenBank/DDBJ whole genome shotgun (WGS) entry which is preliminary data.</text>
</comment>
<feature type="transmembrane region" description="Helical" evidence="6">
    <location>
        <begin position="36"/>
        <end position="55"/>
    </location>
</feature>
<dbReference type="InterPro" id="IPR010291">
    <property type="entry name" value="Ion_channel_UNC-93"/>
</dbReference>
<protein>
    <submittedName>
        <fullName evidence="7">DgyrCDS3850</fullName>
    </submittedName>
</protein>
<dbReference type="GO" id="GO:0016020">
    <property type="term" value="C:membrane"/>
    <property type="evidence" value="ECO:0007669"/>
    <property type="project" value="UniProtKB-SubCell"/>
</dbReference>
<organism evidence="7 8">
    <name type="scientific">Dimorphilus gyrociliatus</name>
    <dbReference type="NCBI Taxonomy" id="2664684"/>
    <lineage>
        <taxon>Eukaryota</taxon>
        <taxon>Metazoa</taxon>
        <taxon>Spiralia</taxon>
        <taxon>Lophotrochozoa</taxon>
        <taxon>Annelida</taxon>
        <taxon>Polychaeta</taxon>
        <taxon>Polychaeta incertae sedis</taxon>
        <taxon>Dinophilidae</taxon>
        <taxon>Dimorphilus</taxon>
    </lineage>
</organism>
<dbReference type="AlphaFoldDB" id="A0A7I8VHR5"/>
<evidence type="ECO:0000256" key="4">
    <source>
        <dbReference type="ARBA" id="ARBA00022989"/>
    </source>
</evidence>
<feature type="transmembrane region" description="Helical" evidence="6">
    <location>
        <begin position="166"/>
        <end position="186"/>
    </location>
</feature>
<dbReference type="Pfam" id="PF05978">
    <property type="entry name" value="UNC-93"/>
    <property type="match status" value="2"/>
</dbReference>
<feature type="transmembrane region" description="Helical" evidence="6">
    <location>
        <begin position="61"/>
        <end position="83"/>
    </location>
</feature>